<sequence>MGGSSETKILQELILYAASAALSCLVLFAGLKHLDPNREASKKALEHKKEISKRLGRPLIHTNPYEDVIACDVVNPDHIDVEFGSIGGLETIKQSLYELVILPLKRPELFAYGKLLGPQKGVLLYGPPGTGKTMLAKAIAKESGAVFINVRVSNLMSKWFGDAQKLVLHANNLLTVLLILYFLQTLEFGELTDSRKVRTCLIYLEQLTNALKVFEKMAQSIGPRLYSCCNCRNHVGLHDDIISKAFQGRTGRAFLFSHAMNVVLGAKEDRNLLTGLHTVADISCADCNEPLGWKYERAYEASQKYKEGKFIFEKAKIVKEEDW</sequence>
<dbReference type="PANTHER" id="PTHR45644">
    <property type="entry name" value="AAA ATPASE, PUTATIVE (AFU_ORTHOLOGUE AFUA_2G12920)-RELATED-RELATED"/>
    <property type="match status" value="1"/>
</dbReference>
<dbReference type="SUPFAM" id="SSF52540">
    <property type="entry name" value="P-loop containing nucleoside triphosphate hydrolases"/>
    <property type="match status" value="1"/>
</dbReference>
<evidence type="ECO:0000256" key="1">
    <source>
        <dbReference type="ARBA" id="ARBA00022723"/>
    </source>
</evidence>
<keyword evidence="4" id="KW-0067">ATP-binding</keyword>
<dbReference type="EMBL" id="QGKV02000299">
    <property type="protein sequence ID" value="KAF3592539.1"/>
    <property type="molecule type" value="Genomic_DNA"/>
</dbReference>
<dbReference type="Gene3D" id="3.40.50.300">
    <property type="entry name" value="P-loop containing nucleotide triphosphate hydrolases"/>
    <property type="match status" value="1"/>
</dbReference>
<feature type="domain" description="Yippee" evidence="6">
    <location>
        <begin position="224"/>
        <end position="321"/>
    </location>
</feature>
<evidence type="ECO:0000256" key="2">
    <source>
        <dbReference type="ARBA" id="ARBA00022741"/>
    </source>
</evidence>
<gene>
    <name evidence="7" type="ORF">DY000_02027423</name>
</gene>
<dbReference type="Proteomes" id="UP000266723">
    <property type="component" value="Unassembled WGS sequence"/>
</dbReference>
<dbReference type="PROSITE" id="PS51792">
    <property type="entry name" value="YIPPEE"/>
    <property type="match status" value="1"/>
</dbReference>
<dbReference type="InterPro" id="IPR003959">
    <property type="entry name" value="ATPase_AAA_core"/>
</dbReference>
<keyword evidence="5" id="KW-0812">Transmembrane</keyword>
<accession>A0ABQ7E8B4</accession>
<dbReference type="InterPro" id="IPR051701">
    <property type="entry name" value="Mito_OM_Translocase_MSP1"/>
</dbReference>
<dbReference type="Pfam" id="PF03226">
    <property type="entry name" value="Yippee-Mis18"/>
    <property type="match status" value="1"/>
</dbReference>
<keyword evidence="5" id="KW-1133">Transmembrane helix</keyword>
<dbReference type="Pfam" id="PF00004">
    <property type="entry name" value="AAA"/>
    <property type="match status" value="1"/>
</dbReference>
<evidence type="ECO:0000256" key="3">
    <source>
        <dbReference type="ARBA" id="ARBA00022833"/>
    </source>
</evidence>
<reference evidence="7 8" key="1">
    <citation type="journal article" date="2020" name="BMC Genomics">
        <title>Intraspecific diversification of the crop wild relative Brassica cretica Lam. using demographic model selection.</title>
        <authorList>
            <person name="Kioukis A."/>
            <person name="Michalopoulou V.A."/>
            <person name="Briers L."/>
            <person name="Pirintsos S."/>
            <person name="Studholme D.J."/>
            <person name="Pavlidis P."/>
            <person name="Sarris P.F."/>
        </authorList>
    </citation>
    <scope>NUCLEOTIDE SEQUENCE [LARGE SCALE GENOMIC DNA]</scope>
    <source>
        <strain evidence="8">cv. PFS-1207/04</strain>
    </source>
</reference>
<keyword evidence="8" id="KW-1185">Reference proteome</keyword>
<dbReference type="InterPro" id="IPR004910">
    <property type="entry name" value="Yippee/Mis18/Cereblon"/>
</dbReference>
<evidence type="ECO:0000313" key="8">
    <source>
        <dbReference type="Proteomes" id="UP000266723"/>
    </source>
</evidence>
<evidence type="ECO:0000259" key="6">
    <source>
        <dbReference type="PROSITE" id="PS51792"/>
    </source>
</evidence>
<keyword evidence="2" id="KW-0547">Nucleotide-binding</keyword>
<keyword evidence="3" id="KW-0862">Zinc</keyword>
<evidence type="ECO:0000256" key="5">
    <source>
        <dbReference type="SAM" id="Phobius"/>
    </source>
</evidence>
<name>A0ABQ7E8B4_BRACR</name>
<comment type="caution">
    <text evidence="7">The sequence shown here is derived from an EMBL/GenBank/DDBJ whole genome shotgun (WGS) entry which is preliminary data.</text>
</comment>
<protein>
    <recommendedName>
        <fullName evidence="6">Yippee domain-containing protein</fullName>
    </recommendedName>
</protein>
<dbReference type="InterPro" id="IPR034751">
    <property type="entry name" value="Yippee"/>
</dbReference>
<evidence type="ECO:0000256" key="4">
    <source>
        <dbReference type="ARBA" id="ARBA00022840"/>
    </source>
</evidence>
<keyword evidence="5" id="KW-0472">Membrane</keyword>
<proteinExistence type="predicted"/>
<evidence type="ECO:0000313" key="7">
    <source>
        <dbReference type="EMBL" id="KAF3592539.1"/>
    </source>
</evidence>
<dbReference type="InterPro" id="IPR027417">
    <property type="entry name" value="P-loop_NTPase"/>
</dbReference>
<feature type="transmembrane region" description="Helical" evidence="5">
    <location>
        <begin position="13"/>
        <end position="31"/>
    </location>
</feature>
<dbReference type="PANTHER" id="PTHR45644:SF3">
    <property type="entry name" value="FI08533P-RELATED"/>
    <property type="match status" value="1"/>
</dbReference>
<organism evidence="7 8">
    <name type="scientific">Brassica cretica</name>
    <name type="common">Mustard</name>
    <dbReference type="NCBI Taxonomy" id="69181"/>
    <lineage>
        <taxon>Eukaryota</taxon>
        <taxon>Viridiplantae</taxon>
        <taxon>Streptophyta</taxon>
        <taxon>Embryophyta</taxon>
        <taxon>Tracheophyta</taxon>
        <taxon>Spermatophyta</taxon>
        <taxon>Magnoliopsida</taxon>
        <taxon>eudicotyledons</taxon>
        <taxon>Gunneridae</taxon>
        <taxon>Pentapetalae</taxon>
        <taxon>rosids</taxon>
        <taxon>malvids</taxon>
        <taxon>Brassicales</taxon>
        <taxon>Brassicaceae</taxon>
        <taxon>Brassiceae</taxon>
        <taxon>Brassica</taxon>
    </lineage>
</organism>
<keyword evidence="1" id="KW-0479">Metal-binding</keyword>